<dbReference type="EMBL" id="LGRX02003692">
    <property type="protein sequence ID" value="KAK3281829.1"/>
    <property type="molecule type" value="Genomic_DNA"/>
</dbReference>
<gene>
    <name evidence="1" type="ORF">CYMTET_10403</name>
</gene>
<sequence length="156" mass="16780">MSPVAEPVTFTGRADDMSPLAEPVSFTGRADDMSPLAEPVTFTDRADDMSPLAEPVTFTGMAARRSLLKDPQTLINCTFVLGVLPSGYAKLSYKIVGMSITGVGVDPRMVVVYLAGQGAIKAPIDVVYEVICKECYVWNTAGSRRLSMDVPEMPDN</sequence>
<evidence type="ECO:0000313" key="1">
    <source>
        <dbReference type="EMBL" id="KAK3281829.1"/>
    </source>
</evidence>
<comment type="caution">
    <text evidence="1">The sequence shown here is derived from an EMBL/GenBank/DDBJ whole genome shotgun (WGS) entry which is preliminary data.</text>
</comment>
<name>A0AAE0GPB4_9CHLO</name>
<dbReference type="AlphaFoldDB" id="A0AAE0GPB4"/>
<accession>A0AAE0GPB4</accession>
<dbReference type="Proteomes" id="UP001190700">
    <property type="component" value="Unassembled WGS sequence"/>
</dbReference>
<evidence type="ECO:0000313" key="2">
    <source>
        <dbReference type="Proteomes" id="UP001190700"/>
    </source>
</evidence>
<reference evidence="1 2" key="1">
    <citation type="journal article" date="2015" name="Genome Biol. Evol.">
        <title>Comparative Genomics of a Bacterivorous Green Alga Reveals Evolutionary Causalities and Consequences of Phago-Mixotrophic Mode of Nutrition.</title>
        <authorList>
            <person name="Burns J.A."/>
            <person name="Paasch A."/>
            <person name="Narechania A."/>
            <person name="Kim E."/>
        </authorList>
    </citation>
    <scope>NUCLEOTIDE SEQUENCE [LARGE SCALE GENOMIC DNA]</scope>
    <source>
        <strain evidence="1 2">PLY_AMNH</strain>
    </source>
</reference>
<keyword evidence="2" id="KW-1185">Reference proteome</keyword>
<protein>
    <submittedName>
        <fullName evidence="1">Uncharacterized protein</fullName>
    </submittedName>
</protein>
<organism evidence="1 2">
    <name type="scientific">Cymbomonas tetramitiformis</name>
    <dbReference type="NCBI Taxonomy" id="36881"/>
    <lineage>
        <taxon>Eukaryota</taxon>
        <taxon>Viridiplantae</taxon>
        <taxon>Chlorophyta</taxon>
        <taxon>Pyramimonadophyceae</taxon>
        <taxon>Pyramimonadales</taxon>
        <taxon>Pyramimonadaceae</taxon>
        <taxon>Cymbomonas</taxon>
    </lineage>
</organism>
<proteinExistence type="predicted"/>